<sequence length="13" mass="1515">MCLTIFSACHYLI</sequence>
<dbReference type="EMBL" id="GBRH01270289">
    <property type="protein sequence ID" value="JAD27606.1"/>
    <property type="molecule type" value="Transcribed_RNA"/>
</dbReference>
<name>A0A0A8YP04_ARUDO</name>
<reference evidence="1" key="2">
    <citation type="journal article" date="2015" name="Data Brief">
        <title>Shoot transcriptome of the giant reed, Arundo donax.</title>
        <authorList>
            <person name="Barrero R.A."/>
            <person name="Guerrero F.D."/>
            <person name="Moolhuijzen P."/>
            <person name="Goolsby J.A."/>
            <person name="Tidwell J."/>
            <person name="Bellgard S.E."/>
            <person name="Bellgard M.I."/>
        </authorList>
    </citation>
    <scope>NUCLEOTIDE SEQUENCE</scope>
    <source>
        <tissue evidence="1">Shoot tissue taken approximately 20 cm above the soil surface</tissue>
    </source>
</reference>
<reference evidence="1" key="1">
    <citation type="submission" date="2014-09" db="EMBL/GenBank/DDBJ databases">
        <authorList>
            <person name="Magalhaes I.L.F."/>
            <person name="Oliveira U."/>
            <person name="Santos F.R."/>
            <person name="Vidigal T.H.D.A."/>
            <person name="Brescovit A.D."/>
            <person name="Santos A.J."/>
        </authorList>
    </citation>
    <scope>NUCLEOTIDE SEQUENCE</scope>
    <source>
        <tissue evidence="1">Shoot tissue taken approximately 20 cm above the soil surface</tissue>
    </source>
</reference>
<evidence type="ECO:0000313" key="1">
    <source>
        <dbReference type="EMBL" id="JAD27606.1"/>
    </source>
</evidence>
<accession>A0A0A8YP04</accession>
<organism evidence="1">
    <name type="scientific">Arundo donax</name>
    <name type="common">Giant reed</name>
    <name type="synonym">Donax arundinaceus</name>
    <dbReference type="NCBI Taxonomy" id="35708"/>
    <lineage>
        <taxon>Eukaryota</taxon>
        <taxon>Viridiplantae</taxon>
        <taxon>Streptophyta</taxon>
        <taxon>Embryophyta</taxon>
        <taxon>Tracheophyta</taxon>
        <taxon>Spermatophyta</taxon>
        <taxon>Magnoliopsida</taxon>
        <taxon>Liliopsida</taxon>
        <taxon>Poales</taxon>
        <taxon>Poaceae</taxon>
        <taxon>PACMAD clade</taxon>
        <taxon>Arundinoideae</taxon>
        <taxon>Arundineae</taxon>
        <taxon>Arundo</taxon>
    </lineage>
</organism>
<protein>
    <submittedName>
        <fullName evidence="1">Uncharacterized protein</fullName>
    </submittedName>
</protein>
<proteinExistence type="predicted"/>